<accession>A0A6J1LFS3</accession>
<dbReference type="OMA" id="WKENDFL"/>
<dbReference type="Proteomes" id="UP000504633">
    <property type="component" value="Unplaced"/>
</dbReference>
<evidence type="ECO:0000313" key="2">
    <source>
        <dbReference type="Proteomes" id="UP000504633"/>
    </source>
</evidence>
<keyword evidence="2" id="KW-1185">Reference proteome</keyword>
<protein>
    <submittedName>
        <fullName evidence="3">Uncharacterized protein LOC111594328</fullName>
    </submittedName>
</protein>
<dbReference type="KEGG" id="dhe:111594328"/>
<feature type="signal peptide" evidence="1">
    <location>
        <begin position="1"/>
        <end position="21"/>
    </location>
</feature>
<reference evidence="3" key="1">
    <citation type="submission" date="2025-08" db="UniProtKB">
        <authorList>
            <consortium name="RefSeq"/>
        </authorList>
    </citation>
    <scope>IDENTIFICATION</scope>
    <source>
        <strain evidence="3">15085-1641.00</strain>
        <tissue evidence="3">Whole body</tissue>
    </source>
</reference>
<keyword evidence="1" id="KW-0732">Signal</keyword>
<feature type="chain" id="PRO_5026712983" evidence="1">
    <location>
        <begin position="22"/>
        <end position="284"/>
    </location>
</feature>
<evidence type="ECO:0000256" key="1">
    <source>
        <dbReference type="SAM" id="SignalP"/>
    </source>
</evidence>
<dbReference type="RefSeq" id="XP_023163339.2">
    <property type="nucleotide sequence ID" value="XM_023307571.2"/>
</dbReference>
<name>A0A6J1LFS3_DROHY</name>
<evidence type="ECO:0000313" key="3">
    <source>
        <dbReference type="RefSeq" id="XP_023163339.2"/>
    </source>
</evidence>
<sequence length="284" mass="31775">MQNAVLLFTLLVCLGPYGALSATNLTVYLEDYIVGNQRQYDAKLKQCETELANIRLVYTGSLRAISIQTDQLEVRLTEAKERLTPIELIDSWHKECVQNQSKNIPDIATVRKTLNACASTAESNINSILTNAQNTYNSLKSYYANSLKNLLADCLKRYPDSLTNYTVCIKQAIDTVNTYTISNQKNFNTYIQQAKCAADIRINQAWECAFGTIYDSAAKVGAALRVIDDCIQNQLTCASVACTTSCRNHMVINFTQNDFLNATIKNPFFGLDSKIGCMEMKFKN</sequence>
<organism evidence="2 3">
    <name type="scientific">Drosophila hydei</name>
    <name type="common">Fruit fly</name>
    <dbReference type="NCBI Taxonomy" id="7224"/>
    <lineage>
        <taxon>Eukaryota</taxon>
        <taxon>Metazoa</taxon>
        <taxon>Ecdysozoa</taxon>
        <taxon>Arthropoda</taxon>
        <taxon>Hexapoda</taxon>
        <taxon>Insecta</taxon>
        <taxon>Pterygota</taxon>
        <taxon>Neoptera</taxon>
        <taxon>Endopterygota</taxon>
        <taxon>Diptera</taxon>
        <taxon>Brachycera</taxon>
        <taxon>Muscomorpha</taxon>
        <taxon>Ephydroidea</taxon>
        <taxon>Drosophilidae</taxon>
        <taxon>Drosophila</taxon>
    </lineage>
</organism>
<dbReference type="OrthoDB" id="7999179at2759"/>
<proteinExistence type="predicted"/>
<gene>
    <name evidence="3" type="primary">LOC111594328</name>
</gene>
<dbReference type="GeneID" id="111594328"/>
<dbReference type="AlphaFoldDB" id="A0A6J1LFS3"/>